<evidence type="ECO:0000256" key="1">
    <source>
        <dbReference type="ARBA" id="ARBA00022723"/>
    </source>
</evidence>
<keyword evidence="2" id="KW-0480">Metal-thiolate cluster</keyword>
<evidence type="ECO:0000313" key="4">
    <source>
        <dbReference type="Proteomes" id="UP001055153"/>
    </source>
</evidence>
<gene>
    <name evidence="3" type="primary">smtA</name>
    <name evidence="3" type="ORF">GMJLKIPL_5265</name>
</gene>
<evidence type="ECO:0000256" key="2">
    <source>
        <dbReference type="ARBA" id="ARBA00022851"/>
    </source>
</evidence>
<dbReference type="RefSeq" id="WP_238240709.1">
    <property type="nucleotide sequence ID" value="NZ_BPQQ01000072.1"/>
</dbReference>
<dbReference type="EMBL" id="BPQQ01000072">
    <property type="protein sequence ID" value="GJE03311.1"/>
    <property type="molecule type" value="Genomic_DNA"/>
</dbReference>
<comment type="caution">
    <text evidence="3">The sequence shown here is derived from an EMBL/GenBank/DDBJ whole genome shotgun (WGS) entry which is preliminary data.</text>
</comment>
<protein>
    <submittedName>
        <fullName evidence="3">Metallothionein</fullName>
    </submittedName>
</protein>
<organism evidence="3 4">
    <name type="scientific">Methylobacterium isbiliense</name>
    <dbReference type="NCBI Taxonomy" id="315478"/>
    <lineage>
        <taxon>Bacteria</taxon>
        <taxon>Pseudomonadati</taxon>
        <taxon>Pseudomonadota</taxon>
        <taxon>Alphaproteobacteria</taxon>
        <taxon>Hyphomicrobiales</taxon>
        <taxon>Methylobacteriaceae</taxon>
        <taxon>Methylobacterium</taxon>
    </lineage>
</organism>
<accession>A0ABQ4SJC3</accession>
<keyword evidence="4" id="KW-1185">Reference proteome</keyword>
<dbReference type="InterPro" id="IPR017854">
    <property type="entry name" value="Metalthion_dom_sf"/>
</dbReference>
<keyword evidence="1" id="KW-0479">Metal-binding</keyword>
<dbReference type="PRINTS" id="PR00859">
    <property type="entry name" value="MTPROKARYOTE"/>
</dbReference>
<dbReference type="Pfam" id="PF02069">
    <property type="entry name" value="Metallothio_Pro"/>
    <property type="match status" value="1"/>
</dbReference>
<dbReference type="Gene3D" id="2.30.170.10">
    <property type="match status" value="1"/>
</dbReference>
<dbReference type="Proteomes" id="UP001055153">
    <property type="component" value="Unassembled WGS sequence"/>
</dbReference>
<reference evidence="3" key="2">
    <citation type="submission" date="2021-08" db="EMBL/GenBank/DDBJ databases">
        <authorList>
            <person name="Tani A."/>
            <person name="Ola A."/>
            <person name="Ogura Y."/>
            <person name="Katsura K."/>
            <person name="Hayashi T."/>
        </authorList>
    </citation>
    <scope>NUCLEOTIDE SEQUENCE</scope>
    <source>
        <strain evidence="3">DSM 17168</strain>
    </source>
</reference>
<dbReference type="InterPro" id="IPR000518">
    <property type="entry name" value="Metalthion_fam14_prok"/>
</dbReference>
<evidence type="ECO:0000313" key="3">
    <source>
        <dbReference type="EMBL" id="GJE03311.1"/>
    </source>
</evidence>
<reference evidence="3" key="1">
    <citation type="journal article" date="2021" name="Front. Microbiol.">
        <title>Comprehensive Comparative Genomics and Phenotyping of Methylobacterium Species.</title>
        <authorList>
            <person name="Alessa O."/>
            <person name="Ogura Y."/>
            <person name="Fujitani Y."/>
            <person name="Takami H."/>
            <person name="Hayashi T."/>
            <person name="Sahin N."/>
            <person name="Tani A."/>
        </authorList>
    </citation>
    <scope>NUCLEOTIDE SEQUENCE</scope>
    <source>
        <strain evidence="3">DSM 17168</strain>
    </source>
</reference>
<proteinExistence type="predicted"/>
<sequence>MSETVDVEMVKCACQDCVCVVSLGKAVMHDGRAFCCDECAAGHPDHSGCNHAGCTCHG</sequence>
<dbReference type="SUPFAM" id="SSF57868">
    <property type="entry name" value="Metallothionein"/>
    <property type="match status" value="1"/>
</dbReference>
<name>A0ABQ4SJC3_9HYPH</name>